<dbReference type="Gene3D" id="1.10.150.170">
    <property type="entry name" value="Putative methyltransferase TM0872, insert domain"/>
    <property type="match status" value="1"/>
</dbReference>
<reference evidence="8 9" key="1">
    <citation type="submission" date="2019-07" db="EMBL/GenBank/DDBJ databases">
        <title>Genome sequence of Acholeplasma laidlawii strain with increased resistance to erythromycin.</title>
        <authorList>
            <person name="Medvedeva E.S."/>
            <person name="Baranova N.B."/>
            <person name="Siniagina M.N."/>
            <person name="Mouzykantov A."/>
            <person name="Chernova O.A."/>
            <person name="Chernov V.M."/>
        </authorList>
    </citation>
    <scope>NUCLEOTIDE SEQUENCE [LARGE SCALE GENOMIC DNA]</scope>
    <source>
        <strain evidence="8 9">PG8REry</strain>
    </source>
</reference>
<evidence type="ECO:0000256" key="2">
    <source>
        <dbReference type="ARBA" id="ARBA00022490"/>
    </source>
</evidence>
<feature type="binding site" evidence="7">
    <location>
        <position position="76"/>
    </location>
    <ligand>
        <name>S-adenosyl-L-methionine</name>
        <dbReference type="ChEBI" id="CHEBI:59789"/>
    </ligand>
</feature>
<organism evidence="8 9">
    <name type="scientific">Acholeplasma laidlawii</name>
    <dbReference type="NCBI Taxonomy" id="2148"/>
    <lineage>
        <taxon>Bacteria</taxon>
        <taxon>Bacillati</taxon>
        <taxon>Mycoplasmatota</taxon>
        <taxon>Mollicutes</taxon>
        <taxon>Acholeplasmatales</taxon>
        <taxon>Acholeplasmataceae</taxon>
        <taxon>Acholeplasma</taxon>
    </lineage>
</organism>
<keyword evidence="3 7" id="KW-0698">rRNA processing</keyword>
<comment type="function">
    <text evidence="7">Specifically methylates the N4 position of cytidine in position 1402 (C1402) of 16S rRNA.</text>
</comment>
<gene>
    <name evidence="7 8" type="primary">rsmH</name>
    <name evidence="8" type="ORF">FNV44_02840</name>
</gene>
<name>A0A553III4_ACHLA</name>
<dbReference type="RefSeq" id="WP_012242504.1">
    <property type="nucleotide sequence ID" value="NZ_JACAOE010000001.1"/>
</dbReference>
<keyword evidence="2 7" id="KW-0963">Cytoplasm</keyword>
<evidence type="ECO:0000256" key="5">
    <source>
        <dbReference type="ARBA" id="ARBA00022679"/>
    </source>
</evidence>
<dbReference type="GO" id="GO:0005737">
    <property type="term" value="C:cytoplasm"/>
    <property type="evidence" value="ECO:0007669"/>
    <property type="project" value="UniProtKB-SubCell"/>
</dbReference>
<dbReference type="GeneID" id="41338733"/>
<dbReference type="InterPro" id="IPR002903">
    <property type="entry name" value="RsmH"/>
</dbReference>
<sequence>MKHISVLLNESIEGLNIKPNGIYVDATLGGGGHSLEILKKLDKGHLYAFDQDAYAIGRATERLKDFSNKTFIQSNFSFIKEKLNELGIYQVDGIIFDLGLSSFQIDDETRGFSYLKDYDLDMRMNKDATLTAKEIVNTYERQKLADIFRAYGDEENAWKIAGMIVDRRPLNTTLELVEITDIANKGMKGHSAKRVFQALRIEVNKELEVLERALNSALELLNIGGRLSIITFQSLEDKMVKSFYKTHSQMDYPKNIDIRTFPKPPLKIITRKPVLPSEIELEHNSRSRSAKLRIAEKQS</sequence>
<dbReference type="OMA" id="NPAKRTF"/>
<dbReference type="EMBL" id="VKID01000001">
    <property type="protein sequence ID" value="TRX99996.1"/>
    <property type="molecule type" value="Genomic_DNA"/>
</dbReference>
<evidence type="ECO:0000256" key="6">
    <source>
        <dbReference type="ARBA" id="ARBA00022691"/>
    </source>
</evidence>
<comment type="subcellular location">
    <subcellularLocation>
        <location evidence="7">Cytoplasm</location>
    </subcellularLocation>
</comment>
<comment type="catalytic activity">
    <reaction evidence="7">
        <text>cytidine(1402) in 16S rRNA + S-adenosyl-L-methionine = N(4)-methylcytidine(1402) in 16S rRNA + S-adenosyl-L-homocysteine + H(+)</text>
        <dbReference type="Rhea" id="RHEA:42928"/>
        <dbReference type="Rhea" id="RHEA-COMP:10286"/>
        <dbReference type="Rhea" id="RHEA-COMP:10287"/>
        <dbReference type="ChEBI" id="CHEBI:15378"/>
        <dbReference type="ChEBI" id="CHEBI:57856"/>
        <dbReference type="ChEBI" id="CHEBI:59789"/>
        <dbReference type="ChEBI" id="CHEBI:74506"/>
        <dbReference type="ChEBI" id="CHEBI:82748"/>
        <dbReference type="EC" id="2.1.1.199"/>
    </reaction>
</comment>
<evidence type="ECO:0000313" key="8">
    <source>
        <dbReference type="EMBL" id="TRX99996.1"/>
    </source>
</evidence>
<dbReference type="SMR" id="A0A553III4"/>
<dbReference type="GO" id="GO:0070475">
    <property type="term" value="P:rRNA base methylation"/>
    <property type="evidence" value="ECO:0007669"/>
    <property type="project" value="UniProtKB-UniRule"/>
</dbReference>
<evidence type="ECO:0000256" key="7">
    <source>
        <dbReference type="HAMAP-Rule" id="MF_01007"/>
    </source>
</evidence>
<keyword evidence="4 7" id="KW-0489">Methyltransferase</keyword>
<feature type="binding site" evidence="7">
    <location>
        <position position="97"/>
    </location>
    <ligand>
        <name>S-adenosyl-L-methionine</name>
        <dbReference type="ChEBI" id="CHEBI:59789"/>
    </ligand>
</feature>
<dbReference type="GO" id="GO:0071424">
    <property type="term" value="F:rRNA (cytosine-N4-)-methyltransferase activity"/>
    <property type="evidence" value="ECO:0007669"/>
    <property type="project" value="UniProtKB-UniRule"/>
</dbReference>
<dbReference type="PANTHER" id="PTHR11265:SF0">
    <property type="entry name" value="12S RRNA N4-METHYLCYTIDINE METHYLTRANSFERASE"/>
    <property type="match status" value="1"/>
</dbReference>
<dbReference type="PIRSF" id="PIRSF004486">
    <property type="entry name" value="MraW"/>
    <property type="match status" value="1"/>
</dbReference>
<feature type="binding site" evidence="7">
    <location>
        <begin position="31"/>
        <end position="33"/>
    </location>
    <ligand>
        <name>S-adenosyl-L-methionine</name>
        <dbReference type="ChEBI" id="CHEBI:59789"/>
    </ligand>
</feature>
<dbReference type="AlphaFoldDB" id="A0A553III4"/>
<comment type="similarity">
    <text evidence="1 7">Belongs to the methyltransferase superfamily. RsmH family.</text>
</comment>
<proteinExistence type="inferred from homology"/>
<dbReference type="Gene3D" id="3.40.50.150">
    <property type="entry name" value="Vaccinia Virus protein VP39"/>
    <property type="match status" value="1"/>
</dbReference>
<dbReference type="NCBIfam" id="TIGR00006">
    <property type="entry name" value="16S rRNA (cytosine(1402)-N(4))-methyltransferase RsmH"/>
    <property type="match status" value="1"/>
</dbReference>
<dbReference type="HAMAP" id="MF_01007">
    <property type="entry name" value="16SrRNA_methyltr_H"/>
    <property type="match status" value="1"/>
</dbReference>
<accession>A0A553III4</accession>
<dbReference type="Pfam" id="PF01795">
    <property type="entry name" value="Methyltransf_5"/>
    <property type="match status" value="1"/>
</dbReference>
<evidence type="ECO:0000313" key="9">
    <source>
        <dbReference type="Proteomes" id="UP000315938"/>
    </source>
</evidence>
<dbReference type="EC" id="2.1.1.199" evidence="7"/>
<evidence type="ECO:0000256" key="3">
    <source>
        <dbReference type="ARBA" id="ARBA00022552"/>
    </source>
</evidence>
<dbReference type="SUPFAM" id="SSF53335">
    <property type="entry name" value="S-adenosyl-L-methionine-dependent methyltransferases"/>
    <property type="match status" value="1"/>
</dbReference>
<comment type="caution">
    <text evidence="8">The sequence shown here is derived from an EMBL/GenBank/DDBJ whole genome shotgun (WGS) entry which is preliminary data.</text>
</comment>
<evidence type="ECO:0000256" key="1">
    <source>
        <dbReference type="ARBA" id="ARBA00010396"/>
    </source>
</evidence>
<dbReference type="InterPro" id="IPR029063">
    <property type="entry name" value="SAM-dependent_MTases_sf"/>
</dbReference>
<dbReference type="Proteomes" id="UP000315938">
    <property type="component" value="Unassembled WGS sequence"/>
</dbReference>
<feature type="binding site" evidence="7">
    <location>
        <position position="50"/>
    </location>
    <ligand>
        <name>S-adenosyl-L-methionine</name>
        <dbReference type="ChEBI" id="CHEBI:59789"/>
    </ligand>
</feature>
<keyword evidence="6 7" id="KW-0949">S-adenosyl-L-methionine</keyword>
<evidence type="ECO:0000256" key="4">
    <source>
        <dbReference type="ARBA" id="ARBA00022603"/>
    </source>
</evidence>
<protein>
    <recommendedName>
        <fullName evidence="7">Ribosomal RNA small subunit methyltransferase H</fullName>
        <ecNumber evidence="7">2.1.1.199</ecNumber>
    </recommendedName>
    <alternativeName>
        <fullName evidence="7">16S rRNA m(4)C1402 methyltransferase</fullName>
    </alternativeName>
    <alternativeName>
        <fullName evidence="7">rRNA (cytosine-N(4)-)-methyltransferase RsmH</fullName>
    </alternativeName>
</protein>
<dbReference type="PANTHER" id="PTHR11265">
    <property type="entry name" value="S-ADENOSYL-METHYLTRANSFERASE MRAW"/>
    <property type="match status" value="1"/>
</dbReference>
<dbReference type="InterPro" id="IPR023397">
    <property type="entry name" value="SAM-dep_MeTrfase_MraW_recog"/>
</dbReference>
<feature type="binding site" evidence="7">
    <location>
        <position position="104"/>
    </location>
    <ligand>
        <name>S-adenosyl-L-methionine</name>
        <dbReference type="ChEBI" id="CHEBI:59789"/>
    </ligand>
</feature>
<keyword evidence="5 7" id="KW-0808">Transferase</keyword>
<dbReference type="SUPFAM" id="SSF81799">
    <property type="entry name" value="Putative methyltransferase TM0872, insert domain"/>
    <property type="match status" value="1"/>
</dbReference>